<gene>
    <name evidence="3" type="ORF">psal_cds_342</name>
</gene>
<dbReference type="GeneID" id="16605769"/>
<feature type="region of interest" description="Disordered" evidence="1">
    <location>
        <begin position="1"/>
        <end position="27"/>
    </location>
</feature>
<evidence type="ECO:0000256" key="1">
    <source>
        <dbReference type="SAM" id="MobiDB-lite"/>
    </source>
</evidence>
<name>S4W0T5_9VIRU</name>
<feature type="compositionally biased region" description="Polar residues" evidence="1">
    <location>
        <begin position="15"/>
        <end position="24"/>
    </location>
</feature>
<keyword evidence="4" id="KW-1185">Reference proteome</keyword>
<organism evidence="3 4">
    <name type="scientific">Pandoravirus salinus</name>
    <dbReference type="NCBI Taxonomy" id="1349410"/>
    <lineage>
        <taxon>Viruses</taxon>
        <taxon>Pandoravirus</taxon>
    </lineage>
</organism>
<dbReference type="EMBL" id="KC977571">
    <property type="protein sequence ID" value="AGO83982.1"/>
    <property type="molecule type" value="Genomic_DNA"/>
</dbReference>
<dbReference type="RefSeq" id="YP_008437048.1">
    <property type="nucleotide sequence ID" value="NC_022098.1"/>
</dbReference>
<proteinExistence type="predicted"/>
<reference evidence="3 4" key="1">
    <citation type="journal article" date="2013" name="Science">
        <title>Pandoraviruses: amoeba viruses with genomes up to 2.5 Mb reaching that of parasitic eukaryotes.</title>
        <authorList>
            <person name="Philippe N."/>
            <person name="Legendre M."/>
            <person name="Doutre G."/>
            <person name="Coute Y."/>
            <person name="Poirot O."/>
            <person name="Lescot M."/>
            <person name="Arslan D."/>
            <person name="Seltzer V."/>
            <person name="Bertaux L."/>
            <person name="Bruley C."/>
            <person name="Garin J."/>
            <person name="Claverie J.M."/>
            <person name="Abergel C."/>
        </authorList>
    </citation>
    <scope>NUCLEOTIDE SEQUENCE [LARGE SCALE GENOMIC DNA]</scope>
</reference>
<dbReference type="PROSITE" id="PS50097">
    <property type="entry name" value="BTB"/>
    <property type="match status" value="1"/>
</dbReference>
<dbReference type="Proteomes" id="UP000204584">
    <property type="component" value="Segment"/>
</dbReference>
<accession>S4W0T5</accession>
<sequence>MPAGAGAGETKERQNTPQWATTMNDDSDDGFDDAVHYHDVHQPATLGSLRRVYCDCAIQLRSSTSGSEPVRIEAHRAVLAGATYFAALFEHADPDRVEQKSPDGKRVLFAVYTIDVPFAADSLAFLVECMYAPHRLGGIDRCDDPVDVVQASLFLGMPAHYTEGLVEAALVRLFDCVAKGRGSDPLAQLGAFVRHLLGSDIDHKLKVALAERTVGVLAEADRDVIAAEHSDLMPAAYYRPETVVGGLVVDEDGHRWRALRIGVDNLDGTGGASTVAWQGLVFAAAIDFTNYDNDPSLVVTVSCAPEGEVLGAWPWGAKSPDGALDVEPRAVTIKVHAYHPTCGRARTTKTFGAWGVYKRPAQQDDTIERVLPKGASLAPFDFDGGPGTSDTRRFRTTRSAYLTKYESGTHAMRSLVACEVEIQVEETHS</sequence>
<dbReference type="InterPro" id="IPR000210">
    <property type="entry name" value="BTB/POZ_dom"/>
</dbReference>
<evidence type="ECO:0000313" key="4">
    <source>
        <dbReference type="Proteomes" id="UP000204584"/>
    </source>
</evidence>
<feature type="domain" description="BTB" evidence="2">
    <location>
        <begin position="54"/>
        <end position="131"/>
    </location>
</feature>
<evidence type="ECO:0000259" key="2">
    <source>
        <dbReference type="PROSITE" id="PS50097"/>
    </source>
</evidence>
<evidence type="ECO:0000313" key="3">
    <source>
        <dbReference type="EMBL" id="AGO83982.1"/>
    </source>
</evidence>
<dbReference type="KEGG" id="vg:16605769"/>
<protein>
    <submittedName>
        <fullName evidence="3">BTB domain containing protein</fullName>
    </submittedName>
</protein>